<proteinExistence type="predicted"/>
<dbReference type="AlphaFoldDB" id="A0A815EM71"/>
<dbReference type="EMBL" id="CAJNOH010002871">
    <property type="protein sequence ID" value="CAF1313887.1"/>
    <property type="molecule type" value="Genomic_DNA"/>
</dbReference>
<dbReference type="Proteomes" id="UP000663854">
    <property type="component" value="Unassembled WGS sequence"/>
</dbReference>
<evidence type="ECO:0000313" key="3">
    <source>
        <dbReference type="Proteomes" id="UP000663854"/>
    </source>
</evidence>
<dbReference type="Proteomes" id="UP000663870">
    <property type="component" value="Unassembled WGS sequence"/>
</dbReference>
<gene>
    <name evidence="2" type="ORF">JXQ802_LOCUS46320</name>
    <name evidence="1" type="ORF">PYM288_LOCUS30558</name>
</gene>
<reference evidence="1" key="1">
    <citation type="submission" date="2021-02" db="EMBL/GenBank/DDBJ databases">
        <authorList>
            <person name="Nowell W R."/>
        </authorList>
    </citation>
    <scope>NUCLEOTIDE SEQUENCE</scope>
</reference>
<name>A0A815EM71_9BILA</name>
<comment type="caution">
    <text evidence="1">The sequence shown here is derived from an EMBL/GenBank/DDBJ whole genome shotgun (WGS) entry which is preliminary data.</text>
</comment>
<evidence type="ECO:0000313" key="1">
    <source>
        <dbReference type="EMBL" id="CAF1313887.1"/>
    </source>
</evidence>
<accession>A0A815EM71</accession>
<dbReference type="EMBL" id="CAJNOL010004146">
    <property type="protein sequence ID" value="CAF1582008.1"/>
    <property type="molecule type" value="Genomic_DNA"/>
</dbReference>
<organism evidence="1 3">
    <name type="scientific">Rotaria sordida</name>
    <dbReference type="NCBI Taxonomy" id="392033"/>
    <lineage>
        <taxon>Eukaryota</taxon>
        <taxon>Metazoa</taxon>
        <taxon>Spiralia</taxon>
        <taxon>Gnathifera</taxon>
        <taxon>Rotifera</taxon>
        <taxon>Eurotatoria</taxon>
        <taxon>Bdelloidea</taxon>
        <taxon>Philodinida</taxon>
        <taxon>Philodinidae</taxon>
        <taxon>Rotaria</taxon>
    </lineage>
</organism>
<sequence length="113" mass="12942">MCSTGDVQFSVGEQSEAIRKQFWATNYSQCPICKSENIAVNWWSCGFISRLGWGTVVYQCLGKERKEDVKNLEWDKTTRKLPGEHGCGFYTSFVYDEGGEGPENYETAHWKKP</sequence>
<evidence type="ECO:0000313" key="4">
    <source>
        <dbReference type="Proteomes" id="UP000663870"/>
    </source>
</evidence>
<protein>
    <submittedName>
        <fullName evidence="1">Uncharacterized protein</fullName>
    </submittedName>
</protein>
<keyword evidence="4" id="KW-1185">Reference proteome</keyword>
<evidence type="ECO:0000313" key="2">
    <source>
        <dbReference type="EMBL" id="CAF1582008.1"/>
    </source>
</evidence>